<keyword evidence="1" id="KW-0472">Membrane</keyword>
<reference evidence="2" key="1">
    <citation type="submission" date="2019-08" db="EMBL/GenBank/DDBJ databases">
        <authorList>
            <person name="Kucharzyk K."/>
            <person name="Murdoch R.W."/>
            <person name="Higgins S."/>
            <person name="Loffler F."/>
        </authorList>
    </citation>
    <scope>NUCLEOTIDE SEQUENCE</scope>
</reference>
<keyword evidence="1" id="KW-1133">Transmembrane helix</keyword>
<dbReference type="EMBL" id="VSSQ01018573">
    <property type="protein sequence ID" value="MPM61885.1"/>
    <property type="molecule type" value="Genomic_DNA"/>
</dbReference>
<evidence type="ECO:0000313" key="2">
    <source>
        <dbReference type="EMBL" id="MPM61885.1"/>
    </source>
</evidence>
<proteinExistence type="predicted"/>
<keyword evidence="1" id="KW-0812">Transmembrane</keyword>
<comment type="caution">
    <text evidence="2">The sequence shown here is derived from an EMBL/GenBank/DDBJ whole genome shotgun (WGS) entry which is preliminary data.</text>
</comment>
<sequence length="418" mass="48659">MFKKFGNQLLRHPTCRFPLLEKRGLRPLFLRAFLCFALDLIKIPHKFQKRFDLQIAVVKGFDQISADMRPTACDIAFELVVADVRIPYDCSRIISEQTFRNVLRPRRRKVKSDHRRSDSGQPAPHICFFAFSRAFDHHLDESFIDMKDVTLHNQRGHPVIQRRQSIGGAFVKVFERRWRHRQAFAAEHPRLPFERNRVFDLVGHHLGHERNIVTASTAGGIEHVAGSGRGDDSAQRIVRYGIFRPLEMNHIQPGTVGDPFALRITDQFHPLTLIFRDINHAFFTRQIGRDFGQHVFFANRPFMLGYGSRWAFFRLCGRFLFGKKRRSIIRRNIMLGFGTEKLTFQPRIFLAELFIFLAAFCNLIALFFDDFKQLPNDGKRIVKSFDFRDFHAIKVACFSSKINFDSLFSSIFYSSAAV</sequence>
<evidence type="ECO:0000256" key="1">
    <source>
        <dbReference type="SAM" id="Phobius"/>
    </source>
</evidence>
<name>A0A645B8Y0_9ZZZZ</name>
<protein>
    <submittedName>
        <fullName evidence="2">Uncharacterized protein</fullName>
    </submittedName>
</protein>
<feature type="transmembrane region" description="Helical" evidence="1">
    <location>
        <begin position="348"/>
        <end position="368"/>
    </location>
</feature>
<accession>A0A645B8Y0</accession>
<organism evidence="2">
    <name type="scientific">bioreactor metagenome</name>
    <dbReference type="NCBI Taxonomy" id="1076179"/>
    <lineage>
        <taxon>unclassified sequences</taxon>
        <taxon>metagenomes</taxon>
        <taxon>ecological metagenomes</taxon>
    </lineage>
</organism>
<gene>
    <name evidence="2" type="ORF">SDC9_108748</name>
</gene>
<dbReference type="AlphaFoldDB" id="A0A645B8Y0"/>